<sequence length="428" mass="48753">MEQLVTQVQGLSGSADDLGQLLVLLRQNDDAMRSQGARLQPALHALDPAKHSLGFLFILDGRWSAGPSREEAENFLMSVTNFITVCSPEQIRYCPDKFNSLCRKLREHAMNMHRPIRAVLPLQVAIRKFQPSSEYLTPIHADFLLVCLLSKCYKAAAPILEDQIFEIDPKKTGLVPKDYLLYCYYGGMVQIGLKNFLRAMELLQHAFTAPAHVMNAIAVEAYKKYVLVCLIHNGQVPPFPKYTPSIVQRNLKGCCQGYIELVTVYNNRNITDLQRCLTSHEEAFRNDKNLGLAKQVVASLYKRNIQRLTQTYLTLSLQDIAQTVQLESAKDAELHVLQMIQDGEIFATINQKDGMVRFQEDSEQYKTREMSQRLHSEIQKVIRLAKKLTAVDEQVSCDQAFLSKVGRERTRYDSDDFELVPQKAFSNF</sequence>
<dbReference type="GO" id="GO:0010971">
    <property type="term" value="P:positive regulation of G2/M transition of mitotic cell cycle"/>
    <property type="evidence" value="ECO:0007669"/>
    <property type="project" value="EnsemblPlants"/>
</dbReference>
<dbReference type="InParanoid" id="D8R348"/>
<dbReference type="GO" id="GO:0008180">
    <property type="term" value="C:COP9 signalosome"/>
    <property type="evidence" value="ECO:0000318"/>
    <property type="project" value="GO_Central"/>
</dbReference>
<dbReference type="KEGG" id="smo:SELMODRAFT_439255"/>
<evidence type="ECO:0000256" key="5">
    <source>
        <dbReference type="ARBA" id="ARBA00022490"/>
    </source>
</evidence>
<evidence type="ECO:0000256" key="3">
    <source>
        <dbReference type="ARBA" id="ARBA00007084"/>
    </source>
</evidence>
<dbReference type="EMBL" id="GL377571">
    <property type="protein sequence ID" value="EFJ33217.1"/>
    <property type="molecule type" value="Genomic_DNA"/>
</dbReference>
<dbReference type="GO" id="GO:0000338">
    <property type="term" value="P:protein deneddylation"/>
    <property type="evidence" value="ECO:0007669"/>
    <property type="project" value="EnsemblPlants"/>
</dbReference>
<dbReference type="Pfam" id="PF22788">
    <property type="entry name" value="COP9_hel_rpt"/>
    <property type="match status" value="1"/>
</dbReference>
<evidence type="ECO:0000256" key="2">
    <source>
        <dbReference type="ARBA" id="ARBA00004496"/>
    </source>
</evidence>
<dbReference type="FunFam" id="1.10.10.10:FF:000354">
    <property type="entry name" value="COP9 signalosome complex subunit 3"/>
    <property type="match status" value="1"/>
</dbReference>
<dbReference type="PANTHER" id="PTHR10758:SF1">
    <property type="entry name" value="COP9 SIGNALOSOME COMPLEX SUBUNIT 3"/>
    <property type="match status" value="1"/>
</dbReference>
<proteinExistence type="inferred from homology"/>
<dbReference type="GO" id="GO:0005737">
    <property type="term" value="C:cytoplasm"/>
    <property type="evidence" value="ECO:0007669"/>
    <property type="project" value="UniProtKB-SubCell"/>
</dbReference>
<organism evidence="10">
    <name type="scientific">Selaginella moellendorffii</name>
    <name type="common">Spikemoss</name>
    <dbReference type="NCBI Taxonomy" id="88036"/>
    <lineage>
        <taxon>Eukaryota</taxon>
        <taxon>Viridiplantae</taxon>
        <taxon>Streptophyta</taxon>
        <taxon>Embryophyta</taxon>
        <taxon>Tracheophyta</taxon>
        <taxon>Lycopodiopsida</taxon>
        <taxon>Selaginellales</taxon>
        <taxon>Selaginellaceae</taxon>
        <taxon>Selaginella</taxon>
    </lineage>
</organism>
<dbReference type="STRING" id="88036.D8R348"/>
<gene>
    <name evidence="9" type="primary">COP13-1</name>
    <name evidence="9" type="ORF">SELMODRAFT_439255</name>
</gene>
<evidence type="ECO:0000256" key="6">
    <source>
        <dbReference type="ARBA" id="ARBA00022790"/>
    </source>
</evidence>
<dbReference type="SMART" id="SM00088">
    <property type="entry name" value="PINT"/>
    <property type="match status" value="1"/>
</dbReference>
<dbReference type="InterPro" id="IPR000717">
    <property type="entry name" value="PCI_dom"/>
</dbReference>
<reference evidence="9 10" key="1">
    <citation type="journal article" date="2011" name="Science">
        <title>The Selaginella genome identifies genetic changes associated with the evolution of vascular plants.</title>
        <authorList>
            <person name="Banks J.A."/>
            <person name="Nishiyama T."/>
            <person name="Hasebe M."/>
            <person name="Bowman J.L."/>
            <person name="Gribskov M."/>
            <person name="dePamphilis C."/>
            <person name="Albert V.A."/>
            <person name="Aono N."/>
            <person name="Aoyama T."/>
            <person name="Ambrose B.A."/>
            <person name="Ashton N.W."/>
            <person name="Axtell M.J."/>
            <person name="Barker E."/>
            <person name="Barker M.S."/>
            <person name="Bennetzen J.L."/>
            <person name="Bonawitz N.D."/>
            <person name="Chapple C."/>
            <person name="Cheng C."/>
            <person name="Correa L.G."/>
            <person name="Dacre M."/>
            <person name="DeBarry J."/>
            <person name="Dreyer I."/>
            <person name="Elias M."/>
            <person name="Engstrom E.M."/>
            <person name="Estelle M."/>
            <person name="Feng L."/>
            <person name="Finet C."/>
            <person name="Floyd S.K."/>
            <person name="Frommer W.B."/>
            <person name="Fujita T."/>
            <person name="Gramzow L."/>
            <person name="Gutensohn M."/>
            <person name="Harholt J."/>
            <person name="Hattori M."/>
            <person name="Heyl A."/>
            <person name="Hirai T."/>
            <person name="Hiwatashi Y."/>
            <person name="Ishikawa M."/>
            <person name="Iwata M."/>
            <person name="Karol K.G."/>
            <person name="Koehler B."/>
            <person name="Kolukisaoglu U."/>
            <person name="Kubo M."/>
            <person name="Kurata T."/>
            <person name="Lalonde S."/>
            <person name="Li K."/>
            <person name="Li Y."/>
            <person name="Litt A."/>
            <person name="Lyons E."/>
            <person name="Manning G."/>
            <person name="Maruyama T."/>
            <person name="Michael T.P."/>
            <person name="Mikami K."/>
            <person name="Miyazaki S."/>
            <person name="Morinaga S."/>
            <person name="Murata T."/>
            <person name="Mueller-Roeber B."/>
            <person name="Nelson D.R."/>
            <person name="Obara M."/>
            <person name="Oguri Y."/>
            <person name="Olmstead R.G."/>
            <person name="Onodera N."/>
            <person name="Petersen B.L."/>
            <person name="Pils B."/>
            <person name="Prigge M."/>
            <person name="Rensing S.A."/>
            <person name="Riano-Pachon D.M."/>
            <person name="Roberts A.W."/>
            <person name="Sato Y."/>
            <person name="Scheller H.V."/>
            <person name="Schulz B."/>
            <person name="Schulz C."/>
            <person name="Shakirov E.V."/>
            <person name="Shibagaki N."/>
            <person name="Shinohara N."/>
            <person name="Shippen D.E."/>
            <person name="Soerensen I."/>
            <person name="Sotooka R."/>
            <person name="Sugimoto N."/>
            <person name="Sugita M."/>
            <person name="Sumikawa N."/>
            <person name="Tanurdzic M."/>
            <person name="Theissen G."/>
            <person name="Ulvskov P."/>
            <person name="Wakazuki S."/>
            <person name="Weng J.K."/>
            <person name="Willats W.W."/>
            <person name="Wipf D."/>
            <person name="Wolf P.G."/>
            <person name="Yang L."/>
            <person name="Zimmer A.D."/>
            <person name="Zhu Q."/>
            <person name="Mitros T."/>
            <person name="Hellsten U."/>
            <person name="Loque D."/>
            <person name="Otillar R."/>
            <person name="Salamov A."/>
            <person name="Schmutz J."/>
            <person name="Shapiro H."/>
            <person name="Lindquist E."/>
            <person name="Lucas S."/>
            <person name="Rokhsar D."/>
            <person name="Grigoriev I.V."/>
        </authorList>
    </citation>
    <scope>NUCLEOTIDE SEQUENCE [LARGE SCALE GENOMIC DNA]</scope>
</reference>
<dbReference type="Proteomes" id="UP000001514">
    <property type="component" value="Unassembled WGS sequence"/>
</dbReference>
<dbReference type="FunCoup" id="D8R348">
    <property type="interactions" value="5427"/>
</dbReference>
<name>D8R348_SELML</name>
<dbReference type="GeneID" id="9634011"/>
<dbReference type="InterPro" id="IPR055089">
    <property type="entry name" value="COP9_N"/>
</dbReference>
<dbReference type="GO" id="GO:0006511">
    <property type="term" value="P:ubiquitin-dependent protein catabolic process"/>
    <property type="evidence" value="ECO:0000318"/>
    <property type="project" value="GO_Central"/>
</dbReference>
<dbReference type="PROSITE" id="PS50250">
    <property type="entry name" value="PCI"/>
    <property type="match status" value="1"/>
</dbReference>
<dbReference type="FunFam" id="1.25.40.570:FF:000008">
    <property type="entry name" value="COP9 signalosome complex subunit 3"/>
    <property type="match status" value="1"/>
</dbReference>
<evidence type="ECO:0000259" key="8">
    <source>
        <dbReference type="PROSITE" id="PS50250"/>
    </source>
</evidence>
<comment type="subcellular location">
    <subcellularLocation>
        <location evidence="2">Cytoplasm</location>
    </subcellularLocation>
    <subcellularLocation>
        <location evidence="1">Nucleus</location>
    </subcellularLocation>
</comment>
<keyword evidence="10" id="KW-1185">Reference proteome</keyword>
<dbReference type="Gene3D" id="1.25.40.570">
    <property type="match status" value="1"/>
</dbReference>
<keyword evidence="7" id="KW-0539">Nucleus</keyword>
<dbReference type="Pfam" id="PF01399">
    <property type="entry name" value="PCI"/>
    <property type="match status" value="1"/>
</dbReference>
<dbReference type="eggNOG" id="KOG2582">
    <property type="taxonomic scope" value="Eukaryota"/>
</dbReference>
<accession>D8R348</accession>
<evidence type="ECO:0000313" key="9">
    <source>
        <dbReference type="EMBL" id="EFJ33217.1"/>
    </source>
</evidence>
<dbReference type="InterPro" id="IPR036390">
    <property type="entry name" value="WH_DNA-bd_sf"/>
</dbReference>
<evidence type="ECO:0000256" key="7">
    <source>
        <dbReference type="ARBA" id="ARBA00023242"/>
    </source>
</evidence>
<protein>
    <recommendedName>
        <fullName evidence="4">COP9 signalosome complex subunit 3</fullName>
    </recommendedName>
</protein>
<dbReference type="Gramene" id="EFJ33217">
    <property type="protein sequence ID" value="EFJ33217"/>
    <property type="gene ID" value="SELMODRAFT_439255"/>
</dbReference>
<dbReference type="AlphaFoldDB" id="D8R348"/>
<dbReference type="PANTHER" id="PTHR10758">
    <property type="entry name" value="26S PROTEASOME NON-ATPASE REGULATORY SUBUNIT 3/COP9 SIGNALOSOME COMPLEX SUBUNIT 3"/>
    <property type="match status" value="1"/>
</dbReference>
<comment type="similarity">
    <text evidence="3">Belongs to the CSN3 family.</text>
</comment>
<evidence type="ECO:0000256" key="4">
    <source>
        <dbReference type="ARBA" id="ARBA00014878"/>
    </source>
</evidence>
<evidence type="ECO:0000256" key="1">
    <source>
        <dbReference type="ARBA" id="ARBA00004123"/>
    </source>
</evidence>
<dbReference type="SUPFAM" id="SSF46785">
    <property type="entry name" value="Winged helix' DNA-binding domain"/>
    <property type="match status" value="1"/>
</dbReference>
<keyword evidence="5" id="KW-0963">Cytoplasm</keyword>
<keyword evidence="6" id="KW-0736">Signalosome</keyword>
<dbReference type="OrthoDB" id="29061at2759"/>
<dbReference type="HOGENOM" id="CLU_028825_0_1_1"/>
<dbReference type="InterPro" id="IPR050756">
    <property type="entry name" value="CSN3"/>
</dbReference>
<feature type="domain" description="PCI" evidence="8">
    <location>
        <begin position="195"/>
        <end position="363"/>
    </location>
</feature>
<evidence type="ECO:0000313" key="10">
    <source>
        <dbReference type="Proteomes" id="UP000001514"/>
    </source>
</evidence>
<dbReference type="OMA" id="NHYHDLV"/>